<evidence type="ECO:0000313" key="1">
    <source>
        <dbReference type="EMBL" id="ERN16238.1"/>
    </source>
</evidence>
<keyword evidence="2" id="KW-1185">Reference proteome</keyword>
<dbReference type="Proteomes" id="UP000017836">
    <property type="component" value="Unassembled WGS sequence"/>
</dbReference>
<dbReference type="AlphaFoldDB" id="U5D798"/>
<evidence type="ECO:0000313" key="2">
    <source>
        <dbReference type="Proteomes" id="UP000017836"/>
    </source>
</evidence>
<dbReference type="EMBL" id="KI392467">
    <property type="protein sequence ID" value="ERN16238.1"/>
    <property type="molecule type" value="Genomic_DNA"/>
</dbReference>
<accession>U5D798</accession>
<organism evidence="1 2">
    <name type="scientific">Amborella trichopoda</name>
    <dbReference type="NCBI Taxonomy" id="13333"/>
    <lineage>
        <taxon>Eukaryota</taxon>
        <taxon>Viridiplantae</taxon>
        <taxon>Streptophyta</taxon>
        <taxon>Embryophyta</taxon>
        <taxon>Tracheophyta</taxon>
        <taxon>Spermatophyta</taxon>
        <taxon>Magnoliopsida</taxon>
        <taxon>Amborellales</taxon>
        <taxon>Amborellaceae</taxon>
        <taxon>Amborella</taxon>
    </lineage>
</organism>
<dbReference type="HOGENOM" id="CLU_2295492_0_0_1"/>
<proteinExistence type="predicted"/>
<dbReference type="Gramene" id="ERN16238">
    <property type="protein sequence ID" value="ERN16238"/>
    <property type="gene ID" value="AMTR_s00063p00106240"/>
</dbReference>
<sequence length="101" mass="11846">MDYKQKLREDRYPRGLRAEVTISRREWSREDASSKDSSVAQWLEVTKGGSTVKSCWWYYWWHSESCRWLLAVSGNSRDISVSSVWQQWIYFAVSGSCLAIA</sequence>
<name>U5D798_AMBTC</name>
<protein>
    <submittedName>
        <fullName evidence="1">Uncharacterized protein</fullName>
    </submittedName>
</protein>
<gene>
    <name evidence="1" type="ORF">AMTR_s00063p00106240</name>
</gene>
<reference evidence="2" key="1">
    <citation type="journal article" date="2013" name="Science">
        <title>The Amborella genome and the evolution of flowering plants.</title>
        <authorList>
            <consortium name="Amborella Genome Project"/>
        </authorList>
    </citation>
    <scope>NUCLEOTIDE SEQUENCE [LARGE SCALE GENOMIC DNA]</scope>
</reference>